<name>A0ABQ6GS22_9GAMM</name>
<dbReference type="RefSeq" id="WP_284244588.1">
    <property type="nucleotide sequence ID" value="NZ_BSST01000001.1"/>
</dbReference>
<organism evidence="3 4">
    <name type="scientific">Thalassotalea insulae</name>
    <dbReference type="NCBI Taxonomy" id="2056778"/>
    <lineage>
        <taxon>Bacteria</taxon>
        <taxon>Pseudomonadati</taxon>
        <taxon>Pseudomonadota</taxon>
        <taxon>Gammaproteobacteria</taxon>
        <taxon>Alteromonadales</taxon>
        <taxon>Colwelliaceae</taxon>
        <taxon>Thalassotalea</taxon>
    </lineage>
</organism>
<evidence type="ECO:0000256" key="1">
    <source>
        <dbReference type="ARBA" id="ARBA00008007"/>
    </source>
</evidence>
<dbReference type="Gene3D" id="3.40.50.2020">
    <property type="match status" value="1"/>
</dbReference>
<dbReference type="Proteomes" id="UP001157186">
    <property type="component" value="Unassembled WGS sequence"/>
</dbReference>
<dbReference type="PANTHER" id="PTHR47505">
    <property type="entry name" value="DNA UTILIZATION PROTEIN YHGH"/>
    <property type="match status" value="1"/>
</dbReference>
<evidence type="ECO:0000313" key="4">
    <source>
        <dbReference type="Proteomes" id="UP001157186"/>
    </source>
</evidence>
<evidence type="ECO:0000259" key="2">
    <source>
        <dbReference type="Pfam" id="PF00156"/>
    </source>
</evidence>
<feature type="domain" description="Phosphoribosyltransferase" evidence="2">
    <location>
        <begin position="209"/>
        <end position="243"/>
    </location>
</feature>
<sequence>MELLYRQKLLGLASRCIKLEPFYQQLKLTTSCCELCQGTELIHPLLCLYCNEDLPRFQLSQCHYDLLNWPAVDKLFPKRNFDRLLALTPYLWPIDSLLKQLKYHNRFELADLLGFLLSQLWKKLPDNNLKIPILSVPVHLTKWQNRGYNQAHLIAKSFAQYTELNYLPDALIRDKSLPSQVGQSGMQRRKNINQAFSLTDNKQKFPPQLILLDDVITTGTTVNAICKLLKNRGVEKVTVLTVAFTLPSKK</sequence>
<dbReference type="SUPFAM" id="SSF53271">
    <property type="entry name" value="PRTase-like"/>
    <property type="match status" value="1"/>
</dbReference>
<reference evidence="3 4" key="1">
    <citation type="submission" date="2023-03" db="EMBL/GenBank/DDBJ databases">
        <title>Draft genome sequence of Thalassotalea insulae KCTC 62186T.</title>
        <authorList>
            <person name="Sawabe T."/>
        </authorList>
    </citation>
    <scope>NUCLEOTIDE SEQUENCE [LARGE SCALE GENOMIC DNA]</scope>
    <source>
        <strain evidence="3 4">KCTC 62186</strain>
    </source>
</reference>
<proteinExistence type="inferred from homology"/>
<dbReference type="Pfam" id="PF00156">
    <property type="entry name" value="Pribosyltran"/>
    <property type="match status" value="1"/>
</dbReference>
<evidence type="ECO:0000313" key="3">
    <source>
        <dbReference type="EMBL" id="GLX78717.1"/>
    </source>
</evidence>
<dbReference type="CDD" id="cd06223">
    <property type="entry name" value="PRTases_typeI"/>
    <property type="match status" value="1"/>
</dbReference>
<dbReference type="InterPro" id="IPR000836">
    <property type="entry name" value="PRTase_dom"/>
</dbReference>
<comment type="caution">
    <text evidence="3">The sequence shown here is derived from an EMBL/GenBank/DDBJ whole genome shotgun (WGS) entry which is preliminary data.</text>
</comment>
<gene>
    <name evidence="3" type="primary">comF</name>
    <name evidence="3" type="ORF">tinsulaeT_20570</name>
</gene>
<accession>A0ABQ6GS22</accession>
<protein>
    <submittedName>
        <fullName evidence="3">Competence protein F</fullName>
    </submittedName>
</protein>
<dbReference type="InterPro" id="IPR051910">
    <property type="entry name" value="ComF/GntX_DNA_util-trans"/>
</dbReference>
<dbReference type="InterPro" id="IPR029057">
    <property type="entry name" value="PRTase-like"/>
</dbReference>
<dbReference type="PANTHER" id="PTHR47505:SF1">
    <property type="entry name" value="DNA UTILIZATION PROTEIN YHGH"/>
    <property type="match status" value="1"/>
</dbReference>
<keyword evidence="4" id="KW-1185">Reference proteome</keyword>
<dbReference type="EMBL" id="BSST01000001">
    <property type="protein sequence ID" value="GLX78717.1"/>
    <property type="molecule type" value="Genomic_DNA"/>
</dbReference>
<comment type="similarity">
    <text evidence="1">Belongs to the ComF/GntX family.</text>
</comment>